<dbReference type="RefSeq" id="WP_178380132.1">
    <property type="nucleotide sequence ID" value="NZ_FRCS01000033.1"/>
</dbReference>
<keyword evidence="1" id="KW-1133">Transmembrane helix</keyword>
<evidence type="ECO:0000313" key="3">
    <source>
        <dbReference type="Proteomes" id="UP000184440"/>
    </source>
</evidence>
<gene>
    <name evidence="2" type="ORF">SAMN05443668_13332</name>
</gene>
<sequence>MVNLQSPPGSRWVEPSLVAGLSVVLAVSVLVLAVMLSGRRARRPQG</sequence>
<dbReference type="STRING" id="134849.SAMN05443668_13332"/>
<protein>
    <submittedName>
        <fullName evidence="2">Uncharacterized protein</fullName>
    </submittedName>
</protein>
<dbReference type="AlphaFoldDB" id="A0A1M7RP32"/>
<dbReference type="Proteomes" id="UP000184440">
    <property type="component" value="Unassembled WGS sequence"/>
</dbReference>
<reference evidence="2 3" key="1">
    <citation type="submission" date="2016-11" db="EMBL/GenBank/DDBJ databases">
        <authorList>
            <person name="Jaros S."/>
            <person name="Januszkiewicz K."/>
            <person name="Wedrychowicz H."/>
        </authorList>
    </citation>
    <scope>NUCLEOTIDE SEQUENCE [LARGE SCALE GENOMIC DNA]</scope>
    <source>
        <strain evidence="2 3">DSM 46144</strain>
    </source>
</reference>
<name>A0A1M7RP32_9ACTN</name>
<evidence type="ECO:0000256" key="1">
    <source>
        <dbReference type="SAM" id="Phobius"/>
    </source>
</evidence>
<keyword evidence="1" id="KW-0812">Transmembrane</keyword>
<keyword evidence="1" id="KW-0472">Membrane</keyword>
<feature type="transmembrane region" description="Helical" evidence="1">
    <location>
        <begin position="16"/>
        <end position="36"/>
    </location>
</feature>
<keyword evidence="3" id="KW-1185">Reference proteome</keyword>
<proteinExistence type="predicted"/>
<dbReference type="EMBL" id="FRCS01000033">
    <property type="protein sequence ID" value="SHN48085.1"/>
    <property type="molecule type" value="Genomic_DNA"/>
</dbReference>
<evidence type="ECO:0000313" key="2">
    <source>
        <dbReference type="EMBL" id="SHN48085.1"/>
    </source>
</evidence>
<accession>A0A1M7RP32</accession>
<organism evidence="2 3">
    <name type="scientific">Cryptosporangium aurantiacum</name>
    <dbReference type="NCBI Taxonomy" id="134849"/>
    <lineage>
        <taxon>Bacteria</taxon>
        <taxon>Bacillati</taxon>
        <taxon>Actinomycetota</taxon>
        <taxon>Actinomycetes</taxon>
        <taxon>Cryptosporangiales</taxon>
        <taxon>Cryptosporangiaceae</taxon>
        <taxon>Cryptosporangium</taxon>
    </lineage>
</organism>